<keyword evidence="1" id="KW-1133">Transmembrane helix</keyword>
<feature type="transmembrane region" description="Helical" evidence="1">
    <location>
        <begin position="322"/>
        <end position="348"/>
    </location>
</feature>
<sequence>MNPVNWTFDYFHDYSRPKICDMRHVQHWTWSNWFGYYQYIMVPIVETCFLNLNQDAACWATPQLDKDMSPNCPGAYNMISCVQTYLPQQIALAMAGAQVILGLAPALISSLSPSVGEISMLSANRPLLSLLLVMASPALWSPRFLEYDDPLEVLKPQKNTPFDQRRRYVVGKREKWISAGQYTIAILAMFATFGISWQLGYYSVSSWKVGCPELIFIWSCLVLIPHLVASVSWYYSYTMAAERVANRFERQEENDRFGWFKASFMRETTICAAKRRRSYLKHRSGRRGGSSDSQLPMGVSYVGDQTANSSDSLEHLKKEHWWVLWSNIVAGWMGWVQVVYGTCVFSSLLFIGPLNAFACIMSYVGATLVCRGVMTYELQGMRAVEFQGILEDEVEVDGRPGFRRIETGMYDRDDLRKANATLRMTVSETTAVDG</sequence>
<keyword evidence="1" id="KW-0812">Transmembrane</keyword>
<dbReference type="OrthoDB" id="3009728at2759"/>
<gene>
    <name evidence="2" type="ORF">GOMPHAMPRED_005250</name>
</gene>
<keyword evidence="1" id="KW-0472">Membrane</keyword>
<feature type="transmembrane region" description="Helical" evidence="1">
    <location>
        <begin position="354"/>
        <end position="374"/>
    </location>
</feature>
<dbReference type="Proteomes" id="UP000664169">
    <property type="component" value="Unassembled WGS sequence"/>
</dbReference>
<comment type="caution">
    <text evidence="2">The sequence shown here is derived from an EMBL/GenBank/DDBJ whole genome shotgun (WGS) entry which is preliminary data.</text>
</comment>
<name>A0A8H3FTP2_9LECA</name>
<protein>
    <submittedName>
        <fullName evidence="2">Uncharacterized protein</fullName>
    </submittedName>
</protein>
<dbReference type="AlphaFoldDB" id="A0A8H3FTP2"/>
<evidence type="ECO:0000256" key="1">
    <source>
        <dbReference type="SAM" id="Phobius"/>
    </source>
</evidence>
<organism evidence="2 3">
    <name type="scientific">Gomphillus americanus</name>
    <dbReference type="NCBI Taxonomy" id="1940652"/>
    <lineage>
        <taxon>Eukaryota</taxon>
        <taxon>Fungi</taxon>
        <taxon>Dikarya</taxon>
        <taxon>Ascomycota</taxon>
        <taxon>Pezizomycotina</taxon>
        <taxon>Lecanoromycetes</taxon>
        <taxon>OSLEUM clade</taxon>
        <taxon>Ostropomycetidae</taxon>
        <taxon>Ostropales</taxon>
        <taxon>Graphidaceae</taxon>
        <taxon>Gomphilloideae</taxon>
        <taxon>Gomphillus</taxon>
    </lineage>
</organism>
<accession>A0A8H3FTP2</accession>
<feature type="transmembrane region" description="Helical" evidence="1">
    <location>
        <begin position="176"/>
        <end position="195"/>
    </location>
</feature>
<reference evidence="2" key="1">
    <citation type="submission" date="2021-03" db="EMBL/GenBank/DDBJ databases">
        <authorList>
            <person name="Tagirdzhanova G."/>
        </authorList>
    </citation>
    <scope>NUCLEOTIDE SEQUENCE</scope>
</reference>
<evidence type="ECO:0000313" key="3">
    <source>
        <dbReference type="Proteomes" id="UP000664169"/>
    </source>
</evidence>
<dbReference type="EMBL" id="CAJPDQ010000031">
    <property type="protein sequence ID" value="CAF9928907.1"/>
    <property type="molecule type" value="Genomic_DNA"/>
</dbReference>
<feature type="transmembrane region" description="Helical" evidence="1">
    <location>
        <begin position="215"/>
        <end position="237"/>
    </location>
</feature>
<keyword evidence="3" id="KW-1185">Reference proteome</keyword>
<evidence type="ECO:0000313" key="2">
    <source>
        <dbReference type="EMBL" id="CAF9928907.1"/>
    </source>
</evidence>
<proteinExistence type="predicted"/>